<evidence type="ECO:0000256" key="3">
    <source>
        <dbReference type="ARBA" id="ARBA00022679"/>
    </source>
</evidence>
<dbReference type="GO" id="GO:0080043">
    <property type="term" value="F:quercetin 3-O-glucosyltransferase activity"/>
    <property type="evidence" value="ECO:0007669"/>
    <property type="project" value="TreeGrafter"/>
</dbReference>
<dbReference type="SUPFAM" id="SSF53756">
    <property type="entry name" value="UDP-Glycosyltransferase/glycogen phosphorylase"/>
    <property type="match status" value="2"/>
</dbReference>
<dbReference type="CDD" id="cd03784">
    <property type="entry name" value="GT1_Gtf-like"/>
    <property type="match status" value="2"/>
</dbReference>
<dbReference type="eggNOG" id="KOG1192">
    <property type="taxonomic scope" value="Eukaryota"/>
</dbReference>
<keyword evidence="5" id="KW-1185">Reference proteome</keyword>
<dbReference type="Proteomes" id="UP000030689">
    <property type="component" value="Unassembled WGS sequence"/>
</dbReference>
<reference evidence="4 5" key="1">
    <citation type="journal article" date="2013" name="Front. Plant Sci.">
        <title>The Reference Genome of the Halophytic Plant Eutrema salsugineum.</title>
        <authorList>
            <person name="Yang R."/>
            <person name="Jarvis D.E."/>
            <person name="Chen H."/>
            <person name="Beilstein M.A."/>
            <person name="Grimwood J."/>
            <person name="Jenkins J."/>
            <person name="Shu S."/>
            <person name="Prochnik S."/>
            <person name="Xin M."/>
            <person name="Ma C."/>
            <person name="Schmutz J."/>
            <person name="Wing R.A."/>
            <person name="Mitchell-Olds T."/>
            <person name="Schumaker K.S."/>
            <person name="Wang X."/>
        </authorList>
    </citation>
    <scope>NUCLEOTIDE SEQUENCE [LARGE SCALE GENOMIC DNA]</scope>
</reference>
<sequence>MGSHDDFNPQKPHVVCVPYPAQGHINPMLKVAKLLHAKGFHVTFVNTVYNHNRLLRSRGPNALDGLPSFQFEAIPDGLPETDVDATQDIPALCESTMKNCLAPFKELLRQINARDDVPPVSCIVSDGCMSFTLDAAEELGIPEVLFWTPSACATMAYLHFYLFIEKGLSPFIDESYLTKEYLDTVIDWIPSMKNLKLKDIPSFIRTTNPDDIMLKFVIRETERSKRASAIILNTFDLEHDIIQSMQSILPPVYSVGPLHLLANREIQESSETGKMGSNLWKEEVECLAWLDTKAPNSVVYVNFGSITVMSAKQLEEFAWGLAGSGKEFLWVIRPDLVAGEEAVVSPEFLTETADRRMLASWCPQEKVLAHPSVGGFLTHNGWNSMLESLSGGVPMVCWPFFADQQTNCKFCCDEWEVGMEIGGDVRREEIEKVIRELMDGEKGKKMRDKAEEWRRLAEEATEHEHGSSVVNFETVVKEHLDTVVDWIPSMKNLKLKDIPTFIRTSNPNDIMLNFLVRETGRSKRASAIILNTFDDLEHDIIRSMQSILPPVYSIGPLHLIVNKEIEEGSEAGRMGSNLWREEMECLDWLDTKTPNSVVYVNFGSITVMSAKQLVEFAWGLAATRKDFLWVIRPDLVAGDEAVIPPEFLMETEGRRMLSSWCPQEKVLSHPAIGGFLTHNGWNSTLESISGGVPMVCWPFFAEQQTNCKFCCDEWEVGMEIGGDVMREEVEAVVRELMDGEKGKKMREKALSGECDGAYA</sequence>
<proteinExistence type="inferred from homology"/>
<accession>V4MS02</accession>
<keyword evidence="3" id="KW-0808">Transferase</keyword>
<dbReference type="Gramene" id="ESQ34556">
    <property type="protein sequence ID" value="ESQ34556"/>
    <property type="gene ID" value="EUTSA_v10009957mg"/>
</dbReference>
<dbReference type="AlphaFoldDB" id="V4MS02"/>
<evidence type="ECO:0000256" key="1">
    <source>
        <dbReference type="ARBA" id="ARBA00009995"/>
    </source>
</evidence>
<dbReference type="FunFam" id="3.40.50.2000:FF:000027">
    <property type="entry name" value="Glycosyltransferase"/>
    <property type="match status" value="2"/>
</dbReference>
<keyword evidence="2" id="KW-0328">Glycosyltransferase</keyword>
<evidence type="ECO:0008006" key="6">
    <source>
        <dbReference type="Google" id="ProtNLM"/>
    </source>
</evidence>
<evidence type="ECO:0000313" key="4">
    <source>
        <dbReference type="EMBL" id="ESQ34556.1"/>
    </source>
</evidence>
<dbReference type="PANTHER" id="PTHR11926">
    <property type="entry name" value="GLUCOSYL/GLUCURONOSYL TRANSFERASES"/>
    <property type="match status" value="1"/>
</dbReference>
<dbReference type="EMBL" id="KI517683">
    <property type="protein sequence ID" value="ESQ34556.1"/>
    <property type="molecule type" value="Genomic_DNA"/>
</dbReference>
<dbReference type="Gene3D" id="3.40.50.2000">
    <property type="entry name" value="Glycogen Phosphorylase B"/>
    <property type="match status" value="4"/>
</dbReference>
<evidence type="ECO:0000256" key="2">
    <source>
        <dbReference type="ARBA" id="ARBA00022676"/>
    </source>
</evidence>
<dbReference type="OMA" id="DVPPLCR"/>
<gene>
    <name evidence="4" type="ORF">EUTSA_v10009957mg</name>
</gene>
<evidence type="ECO:0000313" key="5">
    <source>
        <dbReference type="Proteomes" id="UP000030689"/>
    </source>
</evidence>
<comment type="similarity">
    <text evidence="1">Belongs to the UDP-glycosyltransferase family.</text>
</comment>
<feature type="non-terminal residue" evidence="4">
    <location>
        <position position="759"/>
    </location>
</feature>
<dbReference type="KEGG" id="eus:EUTSA_v10009957mg"/>
<dbReference type="PANTHER" id="PTHR11926:SF774">
    <property type="entry name" value="UDP-GLYCOSYLTRANSFERASE 85A1-RELATED"/>
    <property type="match status" value="1"/>
</dbReference>
<dbReference type="FunFam" id="3.40.50.2000:FF:000055">
    <property type="entry name" value="Glycosyltransferase"/>
    <property type="match status" value="1"/>
</dbReference>
<dbReference type="Pfam" id="PF00201">
    <property type="entry name" value="UDPGT"/>
    <property type="match status" value="2"/>
</dbReference>
<organism evidence="4 5">
    <name type="scientific">Eutrema salsugineum</name>
    <name type="common">Saltwater cress</name>
    <name type="synonym">Sisymbrium salsugineum</name>
    <dbReference type="NCBI Taxonomy" id="72664"/>
    <lineage>
        <taxon>Eukaryota</taxon>
        <taxon>Viridiplantae</taxon>
        <taxon>Streptophyta</taxon>
        <taxon>Embryophyta</taxon>
        <taxon>Tracheophyta</taxon>
        <taxon>Spermatophyta</taxon>
        <taxon>Magnoliopsida</taxon>
        <taxon>eudicotyledons</taxon>
        <taxon>Gunneridae</taxon>
        <taxon>Pentapetalae</taxon>
        <taxon>rosids</taxon>
        <taxon>malvids</taxon>
        <taxon>Brassicales</taxon>
        <taxon>Brassicaceae</taxon>
        <taxon>Eutremeae</taxon>
        <taxon>Eutrema</taxon>
    </lineage>
</organism>
<dbReference type="GO" id="GO:0080044">
    <property type="term" value="F:quercetin 7-O-glucosyltransferase activity"/>
    <property type="evidence" value="ECO:0007669"/>
    <property type="project" value="TreeGrafter"/>
</dbReference>
<name>V4MS02_EUTSA</name>
<protein>
    <recommendedName>
        <fullName evidence="6">UDP-glycosyltransferases domain-containing protein</fullName>
    </recommendedName>
</protein>
<dbReference type="InterPro" id="IPR002213">
    <property type="entry name" value="UDP_glucos_trans"/>
</dbReference>